<dbReference type="EMBL" id="LAZR01015186">
    <property type="protein sequence ID" value="KKM14271.1"/>
    <property type="molecule type" value="Genomic_DNA"/>
</dbReference>
<comment type="caution">
    <text evidence="1">The sequence shown here is derived from an EMBL/GenBank/DDBJ whole genome shotgun (WGS) entry which is preliminary data.</text>
</comment>
<sequence length="808" mass="93217">MVLTSSSLEYFLTIPYRTRVAMTESGSAYPYMYDEEPFFKAYNAIKEIWAHRKSKVFASQHLKISRDKIKEWEDMFLCYGTLGLLKNLSVINIPSQLEKLVVLIKSARQHECASLALKLYPALDIPGASLKTIRHICRCYGYGQRLNAKDREYFSGLQHILSSIEVHKSKSVAYIRDKKNKAKTFFDFEHDPLQQRIELFKSISECEKGRQIRPILKKFGVNSNRYYELRARYTRYGVWGIIDLIQITKRGEKISPELELEIIEQRLMDPSLSAYKMIDKLDLKCSRSNVQKVYSKWRLSQIKEPVSLRGVISRSVPAKVANDSLQIKTSARLRFPNLIEDNNLKVNRCFSELVKCLSYKKVNINNPGALISALFLDGLGVVEAIHTYGPTSFRSSEITNNIIVNVLRIIAGFPTIHDFVFNSDRSTAIGSGLSLNPKKSRFYDSLDELRFEHLEKLRNDAASQARELGLIYGNEIAVDYHCDQSDSRFPGNKKMSKAPDKNGNLVYAHRPQIIWDSITNTIINIAYCEGRSRAPSALYEFCENNLYKIISPDAIHEIYCDSEYTGEKQIVYLFIRSESEVTMCLKQNPKIKKWKEETIKKGTWESYGEKYKIASLDFTLAETRKPFRFVVKVNIETNATRCFGSTHIDYSAKKILDTYHIRWPIETGIKELIKDYYLNLPTGTSPEKVETHYYCVMLAKLTIDYFRSVLCESKWRSPQDWECTLQTIRSSIFSNENCELSLNDSGDFLITYLDGDPLGIKLHLAQILEKRKTMGLNKVSWWGNRGLQINVKDQFDFQETDVKPSYSN</sequence>
<dbReference type="AlphaFoldDB" id="A0A0F9HFN4"/>
<evidence type="ECO:0000313" key="1">
    <source>
        <dbReference type="EMBL" id="KKM14271.1"/>
    </source>
</evidence>
<gene>
    <name evidence="1" type="ORF">LCGC14_1707800</name>
</gene>
<organism evidence="1">
    <name type="scientific">marine sediment metagenome</name>
    <dbReference type="NCBI Taxonomy" id="412755"/>
    <lineage>
        <taxon>unclassified sequences</taxon>
        <taxon>metagenomes</taxon>
        <taxon>ecological metagenomes</taxon>
    </lineage>
</organism>
<proteinExistence type="predicted"/>
<evidence type="ECO:0008006" key="2">
    <source>
        <dbReference type="Google" id="ProtNLM"/>
    </source>
</evidence>
<reference evidence="1" key="1">
    <citation type="journal article" date="2015" name="Nature">
        <title>Complex archaea that bridge the gap between prokaryotes and eukaryotes.</title>
        <authorList>
            <person name="Spang A."/>
            <person name="Saw J.H."/>
            <person name="Jorgensen S.L."/>
            <person name="Zaremba-Niedzwiedzka K."/>
            <person name="Martijn J."/>
            <person name="Lind A.E."/>
            <person name="van Eijk R."/>
            <person name="Schleper C."/>
            <person name="Guy L."/>
            <person name="Ettema T.J."/>
        </authorList>
    </citation>
    <scope>NUCLEOTIDE SEQUENCE</scope>
</reference>
<name>A0A0F9HFN4_9ZZZZ</name>
<accession>A0A0F9HFN4</accession>
<protein>
    <recommendedName>
        <fullName evidence="2">Transposase IS4-like domain-containing protein</fullName>
    </recommendedName>
</protein>